<organism evidence="1 2">
    <name type="scientific">Camellia lanceoleosa</name>
    <dbReference type="NCBI Taxonomy" id="1840588"/>
    <lineage>
        <taxon>Eukaryota</taxon>
        <taxon>Viridiplantae</taxon>
        <taxon>Streptophyta</taxon>
        <taxon>Embryophyta</taxon>
        <taxon>Tracheophyta</taxon>
        <taxon>Spermatophyta</taxon>
        <taxon>Magnoliopsida</taxon>
        <taxon>eudicotyledons</taxon>
        <taxon>Gunneridae</taxon>
        <taxon>Pentapetalae</taxon>
        <taxon>asterids</taxon>
        <taxon>Ericales</taxon>
        <taxon>Theaceae</taxon>
        <taxon>Camellia</taxon>
    </lineage>
</organism>
<evidence type="ECO:0000313" key="1">
    <source>
        <dbReference type="EMBL" id="KAI8025543.1"/>
    </source>
</evidence>
<gene>
    <name evidence="1" type="ORF">LOK49_LG02G01185</name>
</gene>
<proteinExistence type="predicted"/>
<name>A0ACC0IKE7_9ERIC</name>
<dbReference type="EMBL" id="CM045760">
    <property type="protein sequence ID" value="KAI8025543.1"/>
    <property type="molecule type" value="Genomic_DNA"/>
</dbReference>
<sequence length="244" mass="28373">MMKKADLINGVFLENKRKKKWVDKKSGYSSFMLYPRALAVAGGNETDYWTWKCFNDMSDDNVEVVKLITICWLDVQGKFEMSELSPEVDYEIVFIVRLAKGCSGWELPNTLKLSLPNGQVRERHVCLYEEPKGQWLELNVGNFRTTKGDKGEVSFNFSNTGGHWKCGLLFKVPLLGPKKCLHDTPKSSSLLNHILKRRTCEFGYVLFRLFQFQQFIFQVKLCTSKIKVCMLCLLYYSLFQCQYY</sequence>
<protein>
    <submittedName>
        <fullName evidence="1">Protein PHLOEM PROTEIN 2-LIKE A1</fullName>
    </submittedName>
</protein>
<dbReference type="Proteomes" id="UP001060215">
    <property type="component" value="Chromosome 3"/>
</dbReference>
<reference evidence="1 2" key="1">
    <citation type="journal article" date="2022" name="Plant J.">
        <title>Chromosome-level genome of Camellia lanceoleosa provides a valuable resource for understanding genome evolution and self-incompatibility.</title>
        <authorList>
            <person name="Gong W."/>
            <person name="Xiao S."/>
            <person name="Wang L."/>
            <person name="Liao Z."/>
            <person name="Chang Y."/>
            <person name="Mo W."/>
            <person name="Hu G."/>
            <person name="Li W."/>
            <person name="Zhao G."/>
            <person name="Zhu H."/>
            <person name="Hu X."/>
            <person name="Ji K."/>
            <person name="Xiang X."/>
            <person name="Song Q."/>
            <person name="Yuan D."/>
            <person name="Jin S."/>
            <person name="Zhang L."/>
        </authorList>
    </citation>
    <scope>NUCLEOTIDE SEQUENCE [LARGE SCALE GENOMIC DNA]</scope>
    <source>
        <strain evidence="1">SQ_2022a</strain>
    </source>
</reference>
<keyword evidence="2" id="KW-1185">Reference proteome</keyword>
<comment type="caution">
    <text evidence="1">The sequence shown here is derived from an EMBL/GenBank/DDBJ whole genome shotgun (WGS) entry which is preliminary data.</text>
</comment>
<accession>A0ACC0IKE7</accession>
<evidence type="ECO:0000313" key="2">
    <source>
        <dbReference type="Proteomes" id="UP001060215"/>
    </source>
</evidence>